<feature type="transmembrane region" description="Helical" evidence="10">
    <location>
        <begin position="146"/>
        <end position="163"/>
    </location>
</feature>
<dbReference type="Pfam" id="PF01151">
    <property type="entry name" value="ELO"/>
    <property type="match status" value="1"/>
</dbReference>
<evidence type="ECO:0000256" key="9">
    <source>
        <dbReference type="ARBA" id="ARBA00023160"/>
    </source>
</evidence>
<dbReference type="GO" id="GO:0005789">
    <property type="term" value="C:endoplasmic reticulum membrane"/>
    <property type="evidence" value="ECO:0007669"/>
    <property type="project" value="TreeGrafter"/>
</dbReference>
<evidence type="ECO:0000256" key="3">
    <source>
        <dbReference type="ARBA" id="ARBA00022679"/>
    </source>
</evidence>
<dbReference type="GO" id="GO:0034626">
    <property type="term" value="P:fatty acid elongation, polyunsaturated fatty acid"/>
    <property type="evidence" value="ECO:0007669"/>
    <property type="project" value="TreeGrafter"/>
</dbReference>
<feature type="transmembrane region" description="Helical" evidence="10">
    <location>
        <begin position="237"/>
        <end position="255"/>
    </location>
</feature>
<protein>
    <recommendedName>
        <fullName evidence="10">Elongation of very long chain fatty acids protein</fullName>
        <ecNumber evidence="10">2.3.1.199</ecNumber>
    </recommendedName>
    <alternativeName>
        <fullName evidence="10">Very-long-chain 3-oxoacyl-CoA synthase</fullName>
    </alternativeName>
</protein>
<dbReference type="EC" id="2.3.1.199" evidence="10"/>
<sequence>MALILKKSWEAYQLLFEELPDPRMKNLPLLAKPYEVITLLTLYLMFVLKWGPKWMEKRPPFNIDKVLIIYNLLQVLACSYLFVASAYVWGWKYKWICEPVDFSYNDDAIFVTRLTYLYFILKLLDLMDTVFFVLRKKFNQVSFLHLYHHTGMVLLVWGANTYIPGGHGTFIGVINSFVHSVMYFYYFLTVVNPSYKQSIWWKKHITQLQILQFFWCVVHMGIIVFKPDCEYPRWTSAVFLPQDLFMLVLFVDFYIKTYIKKPKAKLEDQNDSNGKYVANGSTIAETAIDSNSIEDSKKVLINNENSISYTLEDKCEFEQLSNAILKVRKLGALNKPNNDKKMKEDKFKNGNHK</sequence>
<keyword evidence="4 10" id="KW-0812">Transmembrane</keyword>
<dbReference type="GO" id="GO:0034625">
    <property type="term" value="P:fatty acid elongation, monounsaturated fatty acid"/>
    <property type="evidence" value="ECO:0007669"/>
    <property type="project" value="TreeGrafter"/>
</dbReference>
<dbReference type="EnsemblMetazoa" id="XM_012689132.3">
    <property type="protein sequence ID" value="XP_012544586.1"/>
    <property type="gene ID" value="LOC105841414"/>
</dbReference>
<keyword evidence="2 10" id="KW-0444">Lipid biosynthesis</keyword>
<name>A0A8R2C591_BOMMO</name>
<comment type="similarity">
    <text evidence="10">Belongs to the ELO family.</text>
</comment>
<feature type="transmembrane region" description="Helical" evidence="10">
    <location>
        <begin position="68"/>
        <end position="90"/>
    </location>
</feature>
<keyword evidence="12" id="KW-1185">Reference proteome</keyword>
<comment type="subcellular location">
    <subcellularLocation>
        <location evidence="1">Membrane</location>
        <topology evidence="1">Multi-pass membrane protein</topology>
    </subcellularLocation>
</comment>
<dbReference type="Proteomes" id="UP000005204">
    <property type="component" value="Unassembled WGS sequence"/>
</dbReference>
<organism evidence="11 12">
    <name type="scientific">Bombyx mori</name>
    <name type="common">Silk moth</name>
    <dbReference type="NCBI Taxonomy" id="7091"/>
    <lineage>
        <taxon>Eukaryota</taxon>
        <taxon>Metazoa</taxon>
        <taxon>Ecdysozoa</taxon>
        <taxon>Arthropoda</taxon>
        <taxon>Hexapoda</taxon>
        <taxon>Insecta</taxon>
        <taxon>Pterygota</taxon>
        <taxon>Neoptera</taxon>
        <taxon>Endopterygota</taxon>
        <taxon>Lepidoptera</taxon>
        <taxon>Glossata</taxon>
        <taxon>Ditrysia</taxon>
        <taxon>Bombycoidea</taxon>
        <taxon>Bombycidae</taxon>
        <taxon>Bombycinae</taxon>
        <taxon>Bombyx</taxon>
    </lineage>
</organism>
<keyword evidence="6 10" id="KW-1133">Transmembrane helix</keyword>
<reference evidence="12" key="1">
    <citation type="journal article" date="2008" name="Insect Biochem. Mol. Biol.">
        <title>The genome of a lepidopteran model insect, the silkworm Bombyx mori.</title>
        <authorList>
            <consortium name="International Silkworm Genome Consortium"/>
        </authorList>
    </citation>
    <scope>NUCLEOTIDE SEQUENCE [LARGE SCALE GENOMIC DNA]</scope>
    <source>
        <strain evidence="12">p50T</strain>
    </source>
</reference>
<evidence type="ECO:0000256" key="5">
    <source>
        <dbReference type="ARBA" id="ARBA00022832"/>
    </source>
</evidence>
<accession>A0A8R2C591</accession>
<evidence type="ECO:0000256" key="6">
    <source>
        <dbReference type="ARBA" id="ARBA00022989"/>
    </source>
</evidence>
<keyword evidence="5 10" id="KW-0276">Fatty acid metabolism</keyword>
<dbReference type="GO" id="GO:0019367">
    <property type="term" value="P:fatty acid elongation, saturated fatty acid"/>
    <property type="evidence" value="ECO:0007669"/>
    <property type="project" value="TreeGrafter"/>
</dbReference>
<evidence type="ECO:0000256" key="2">
    <source>
        <dbReference type="ARBA" id="ARBA00022516"/>
    </source>
</evidence>
<dbReference type="AlphaFoldDB" id="A0A8R2C591"/>
<dbReference type="RefSeq" id="XP_012544586.1">
    <property type="nucleotide sequence ID" value="XM_012689132.4"/>
</dbReference>
<evidence type="ECO:0000256" key="8">
    <source>
        <dbReference type="ARBA" id="ARBA00023136"/>
    </source>
</evidence>
<dbReference type="GO" id="GO:0042761">
    <property type="term" value="P:very long-chain fatty acid biosynthetic process"/>
    <property type="evidence" value="ECO:0007669"/>
    <property type="project" value="TreeGrafter"/>
</dbReference>
<dbReference type="GO" id="GO:0030148">
    <property type="term" value="P:sphingolipid biosynthetic process"/>
    <property type="evidence" value="ECO:0007669"/>
    <property type="project" value="TreeGrafter"/>
</dbReference>
<dbReference type="GO" id="GO:0009922">
    <property type="term" value="F:fatty acid elongase activity"/>
    <property type="evidence" value="ECO:0007669"/>
    <property type="project" value="UniProtKB-EC"/>
</dbReference>
<reference evidence="11" key="2">
    <citation type="submission" date="2022-06" db="UniProtKB">
        <authorList>
            <consortium name="EnsemblMetazoa"/>
        </authorList>
    </citation>
    <scope>IDENTIFICATION</scope>
    <source>
        <strain evidence="11">p50T (Dazao)</strain>
    </source>
</reference>
<proteinExistence type="inferred from homology"/>
<dbReference type="GeneID" id="105841414"/>
<dbReference type="KEGG" id="bmor:105841414"/>
<evidence type="ECO:0000313" key="11">
    <source>
        <dbReference type="EnsemblMetazoa" id="XP_012544586.1"/>
    </source>
</evidence>
<keyword evidence="7 10" id="KW-0443">Lipid metabolism</keyword>
<evidence type="ECO:0000313" key="12">
    <source>
        <dbReference type="Proteomes" id="UP000005204"/>
    </source>
</evidence>
<evidence type="ECO:0000256" key="1">
    <source>
        <dbReference type="ARBA" id="ARBA00004141"/>
    </source>
</evidence>
<dbReference type="PANTHER" id="PTHR11157:SF21">
    <property type="entry name" value="ELONGATION OF VERY LONG CHAIN FATTY ACIDS PROTEIN"/>
    <property type="match status" value="1"/>
</dbReference>
<dbReference type="OrthoDB" id="434092at2759"/>
<feature type="transmembrane region" description="Helical" evidence="10">
    <location>
        <begin position="208"/>
        <end position="225"/>
    </location>
</feature>
<dbReference type="InterPro" id="IPR002076">
    <property type="entry name" value="ELO_fam"/>
</dbReference>
<feature type="transmembrane region" description="Helical" evidence="10">
    <location>
        <begin position="110"/>
        <end position="134"/>
    </location>
</feature>
<evidence type="ECO:0000256" key="7">
    <source>
        <dbReference type="ARBA" id="ARBA00023098"/>
    </source>
</evidence>
<keyword evidence="3 10" id="KW-0808">Transferase</keyword>
<keyword evidence="9 10" id="KW-0275">Fatty acid biosynthesis</keyword>
<evidence type="ECO:0000256" key="10">
    <source>
        <dbReference type="RuleBase" id="RU361115"/>
    </source>
</evidence>
<keyword evidence="8 10" id="KW-0472">Membrane</keyword>
<comment type="catalytic activity">
    <reaction evidence="10">
        <text>a very-long-chain acyl-CoA + malonyl-CoA + H(+) = a very-long-chain 3-oxoacyl-CoA + CO2 + CoA</text>
        <dbReference type="Rhea" id="RHEA:32727"/>
        <dbReference type="ChEBI" id="CHEBI:15378"/>
        <dbReference type="ChEBI" id="CHEBI:16526"/>
        <dbReference type="ChEBI" id="CHEBI:57287"/>
        <dbReference type="ChEBI" id="CHEBI:57384"/>
        <dbReference type="ChEBI" id="CHEBI:90725"/>
        <dbReference type="ChEBI" id="CHEBI:90736"/>
        <dbReference type="EC" id="2.3.1.199"/>
    </reaction>
</comment>
<dbReference type="PANTHER" id="PTHR11157">
    <property type="entry name" value="FATTY ACID ACYL TRANSFERASE-RELATED"/>
    <property type="match status" value="1"/>
</dbReference>
<evidence type="ECO:0000256" key="4">
    <source>
        <dbReference type="ARBA" id="ARBA00022692"/>
    </source>
</evidence>
<feature type="transmembrane region" description="Helical" evidence="10">
    <location>
        <begin position="169"/>
        <end position="188"/>
    </location>
</feature>